<dbReference type="InterPro" id="IPR029063">
    <property type="entry name" value="SAM-dependent_MTases_sf"/>
</dbReference>
<accession>A0ABS9Q571</accession>
<dbReference type="GO" id="GO:0008168">
    <property type="term" value="F:methyltransferase activity"/>
    <property type="evidence" value="ECO:0007669"/>
    <property type="project" value="UniProtKB-KW"/>
</dbReference>
<organism evidence="3 4">
    <name type="scientific">Arsenicicoccus bolidensis</name>
    <dbReference type="NCBI Taxonomy" id="229480"/>
    <lineage>
        <taxon>Bacteria</taxon>
        <taxon>Bacillati</taxon>
        <taxon>Actinomycetota</taxon>
        <taxon>Actinomycetes</taxon>
        <taxon>Micrococcales</taxon>
        <taxon>Intrasporangiaceae</taxon>
        <taxon>Arsenicicoccus</taxon>
    </lineage>
</organism>
<evidence type="ECO:0000313" key="4">
    <source>
        <dbReference type="Proteomes" id="UP001521931"/>
    </source>
</evidence>
<protein>
    <submittedName>
        <fullName evidence="3">Class I SAM-dependent methyltransferase</fullName>
    </submittedName>
</protein>
<proteinExistence type="predicted"/>
<evidence type="ECO:0000259" key="2">
    <source>
        <dbReference type="Pfam" id="PF08241"/>
    </source>
</evidence>
<dbReference type="Gene3D" id="3.40.50.150">
    <property type="entry name" value="Vaccinia Virus protein VP39"/>
    <property type="match status" value="1"/>
</dbReference>
<dbReference type="RefSeq" id="WP_239264639.1">
    <property type="nucleotide sequence ID" value="NZ_JAKRCV010000033.1"/>
</dbReference>
<feature type="compositionally biased region" description="Basic and acidic residues" evidence="1">
    <location>
        <begin position="1"/>
        <end position="11"/>
    </location>
</feature>
<keyword evidence="4" id="KW-1185">Reference proteome</keyword>
<dbReference type="GO" id="GO:0032259">
    <property type="term" value="P:methylation"/>
    <property type="evidence" value="ECO:0007669"/>
    <property type="project" value="UniProtKB-KW"/>
</dbReference>
<dbReference type="PANTHER" id="PTHR43861">
    <property type="entry name" value="TRANS-ACONITATE 2-METHYLTRANSFERASE-RELATED"/>
    <property type="match status" value="1"/>
</dbReference>
<reference evidence="3 4" key="1">
    <citation type="submission" date="2022-02" db="EMBL/GenBank/DDBJ databases">
        <title>Uncovering new skin microbiome diversity through culturing and metagenomics.</title>
        <authorList>
            <person name="Conlan S."/>
            <person name="Deming C."/>
            <person name="Nisc Comparative Sequencing Program N."/>
            <person name="Segre J.A."/>
        </authorList>
    </citation>
    <scope>NUCLEOTIDE SEQUENCE [LARGE SCALE GENOMIC DNA]</scope>
    <source>
        <strain evidence="3 4">ACRQZ</strain>
    </source>
</reference>
<sequence length="190" mass="20798">MTSEQWDREAETFDDEPDHGLRDETTRAAWRDLLLSVLPPAPARIADIGCGTGTLSRLLVDEGYDVDGLDFSPAMIERARTKVTEATFVVGDAAAPSLTRGAYDVVLCRHVLWALPDPVAALARWVALLRPGGAVVLVEGSWTTGAGLTADETVRIVRSVRAEATVRHLPDTVYWGKEIADERYLVVSRR</sequence>
<dbReference type="CDD" id="cd02440">
    <property type="entry name" value="AdoMet_MTases"/>
    <property type="match status" value="1"/>
</dbReference>
<keyword evidence="3" id="KW-0808">Transferase</keyword>
<dbReference type="SUPFAM" id="SSF53335">
    <property type="entry name" value="S-adenosyl-L-methionine-dependent methyltransferases"/>
    <property type="match status" value="1"/>
</dbReference>
<dbReference type="EMBL" id="JAKRCV010000033">
    <property type="protein sequence ID" value="MCG7322400.1"/>
    <property type="molecule type" value="Genomic_DNA"/>
</dbReference>
<feature type="region of interest" description="Disordered" evidence="1">
    <location>
        <begin position="1"/>
        <end position="21"/>
    </location>
</feature>
<name>A0ABS9Q571_9MICO</name>
<evidence type="ECO:0000313" key="3">
    <source>
        <dbReference type="EMBL" id="MCG7322400.1"/>
    </source>
</evidence>
<feature type="domain" description="Methyltransferase type 11" evidence="2">
    <location>
        <begin position="47"/>
        <end position="136"/>
    </location>
</feature>
<dbReference type="InterPro" id="IPR013216">
    <property type="entry name" value="Methyltransf_11"/>
</dbReference>
<dbReference type="Pfam" id="PF08241">
    <property type="entry name" value="Methyltransf_11"/>
    <property type="match status" value="1"/>
</dbReference>
<keyword evidence="3" id="KW-0489">Methyltransferase</keyword>
<comment type="caution">
    <text evidence="3">The sequence shown here is derived from an EMBL/GenBank/DDBJ whole genome shotgun (WGS) entry which is preliminary data.</text>
</comment>
<evidence type="ECO:0000256" key="1">
    <source>
        <dbReference type="SAM" id="MobiDB-lite"/>
    </source>
</evidence>
<gene>
    <name evidence="3" type="ORF">MHL29_10980</name>
</gene>
<dbReference type="Proteomes" id="UP001521931">
    <property type="component" value="Unassembled WGS sequence"/>
</dbReference>